<evidence type="ECO:0000256" key="7">
    <source>
        <dbReference type="RuleBase" id="RU000461"/>
    </source>
</evidence>
<sequence length="468" mass="53983">MARSSTFIDESDLLPRDPPGPERWNWLSLARQFLSADTTETLAMLREDYGDVVKVYFDGEAYVVSNPTYVQHVLEANQGNYAKADVYDEELGEVFGQGLLTAEPATWQRQQELIRPMFMPATIRTFADLVAEETRAMLDRWKEYADRGEPIDLLSETERVTLLIIGKAMFSEDMADEADRMQEALHVFRDEFKRQTRSVGPTLPRWVPTPHNRQMEEALDYLNGFVYDLIEKRRGREDEFDDLLTMLLQARTDDDERMADEQIRDEIVTFLLAGHETTATALAWTWYLLAHHPEQHRRLHDAALDAPWLDGDSPDPTRFEEGPFVKQCVQEGMRIYPPVPAFSRQAIDSDRLGPYQVDPGTELIMSQFLVHRDPSIWDDPLDYRPDRFDGDGPDCPRYGYFPFGGGARMCIGREFSLLEARIILGMAVRDVKLELESPDYHHYDDIGRDSAVTMTPAERIEMRVGEWE</sequence>
<keyword evidence="9" id="KW-1185">Reference proteome</keyword>
<dbReference type="Pfam" id="PF00067">
    <property type="entry name" value="p450"/>
    <property type="match status" value="1"/>
</dbReference>
<comment type="caution">
    <text evidence="8">The sequence shown here is derived from an EMBL/GenBank/DDBJ whole genome shotgun (WGS) entry which is preliminary data.</text>
</comment>
<organism evidence="8 9">
    <name type="scientific">Halomarina salina</name>
    <dbReference type="NCBI Taxonomy" id="1872699"/>
    <lineage>
        <taxon>Archaea</taxon>
        <taxon>Methanobacteriati</taxon>
        <taxon>Methanobacteriota</taxon>
        <taxon>Stenosarchaea group</taxon>
        <taxon>Halobacteria</taxon>
        <taxon>Halobacteriales</taxon>
        <taxon>Natronomonadaceae</taxon>
        <taxon>Halomarina</taxon>
    </lineage>
</organism>
<accession>A0ABD5RRW7</accession>
<name>A0ABD5RRW7_9EURY</name>
<evidence type="ECO:0000256" key="5">
    <source>
        <dbReference type="ARBA" id="ARBA00023004"/>
    </source>
</evidence>
<evidence type="ECO:0000313" key="8">
    <source>
        <dbReference type="EMBL" id="MFC5973064.1"/>
    </source>
</evidence>
<dbReference type="RefSeq" id="WP_247417153.1">
    <property type="nucleotide sequence ID" value="NZ_JALLGW010000001.1"/>
</dbReference>
<protein>
    <submittedName>
        <fullName evidence="8">Cytochrome P450</fullName>
    </submittedName>
</protein>
<dbReference type="InterPro" id="IPR017972">
    <property type="entry name" value="Cyt_P450_CS"/>
</dbReference>
<dbReference type="InterPro" id="IPR001128">
    <property type="entry name" value="Cyt_P450"/>
</dbReference>
<gene>
    <name evidence="8" type="ORF">ACFPYI_17150</name>
</gene>
<dbReference type="PANTHER" id="PTHR24291:SF50">
    <property type="entry name" value="BIFUNCTIONAL ALBAFLAVENONE MONOOXYGENASE_TERPENE SYNTHASE"/>
    <property type="match status" value="1"/>
</dbReference>
<dbReference type="GO" id="GO:0004497">
    <property type="term" value="F:monooxygenase activity"/>
    <property type="evidence" value="ECO:0007669"/>
    <property type="project" value="UniProtKB-KW"/>
</dbReference>
<keyword evidence="6 7" id="KW-0503">Monooxygenase</keyword>
<dbReference type="GO" id="GO:0046872">
    <property type="term" value="F:metal ion binding"/>
    <property type="evidence" value="ECO:0007669"/>
    <property type="project" value="UniProtKB-KW"/>
</dbReference>
<dbReference type="EMBL" id="JBHSQH010000001">
    <property type="protein sequence ID" value="MFC5973064.1"/>
    <property type="molecule type" value="Genomic_DNA"/>
</dbReference>
<evidence type="ECO:0000256" key="3">
    <source>
        <dbReference type="ARBA" id="ARBA00022723"/>
    </source>
</evidence>
<reference evidence="8 9" key="1">
    <citation type="journal article" date="2019" name="Int. J. Syst. Evol. Microbiol.">
        <title>The Global Catalogue of Microorganisms (GCM) 10K type strain sequencing project: providing services to taxonomists for standard genome sequencing and annotation.</title>
        <authorList>
            <consortium name="The Broad Institute Genomics Platform"/>
            <consortium name="The Broad Institute Genome Sequencing Center for Infectious Disease"/>
            <person name="Wu L."/>
            <person name="Ma J."/>
        </authorList>
    </citation>
    <scope>NUCLEOTIDE SEQUENCE [LARGE SCALE GENOMIC DNA]</scope>
    <source>
        <strain evidence="8 9">CGMCC 1.12543</strain>
    </source>
</reference>
<evidence type="ECO:0000256" key="2">
    <source>
        <dbReference type="ARBA" id="ARBA00022617"/>
    </source>
</evidence>
<evidence type="ECO:0000256" key="1">
    <source>
        <dbReference type="ARBA" id="ARBA00010617"/>
    </source>
</evidence>
<dbReference type="Proteomes" id="UP001596099">
    <property type="component" value="Unassembled WGS sequence"/>
</dbReference>
<proteinExistence type="inferred from homology"/>
<dbReference type="PROSITE" id="PS00086">
    <property type="entry name" value="CYTOCHROME_P450"/>
    <property type="match status" value="1"/>
</dbReference>
<evidence type="ECO:0000256" key="6">
    <source>
        <dbReference type="ARBA" id="ARBA00023033"/>
    </source>
</evidence>
<dbReference type="InterPro" id="IPR036396">
    <property type="entry name" value="Cyt_P450_sf"/>
</dbReference>
<dbReference type="PRINTS" id="PR00385">
    <property type="entry name" value="P450"/>
</dbReference>
<dbReference type="AlphaFoldDB" id="A0ABD5RRW7"/>
<keyword evidence="5 7" id="KW-0408">Iron</keyword>
<keyword evidence="2 7" id="KW-0349">Heme</keyword>
<evidence type="ECO:0000313" key="9">
    <source>
        <dbReference type="Proteomes" id="UP001596099"/>
    </source>
</evidence>
<dbReference type="InterPro" id="IPR050196">
    <property type="entry name" value="Cytochrome_P450_Monoox"/>
</dbReference>
<keyword evidence="3 7" id="KW-0479">Metal-binding</keyword>
<dbReference type="InterPro" id="IPR002403">
    <property type="entry name" value="Cyt_P450_E_grp-IV"/>
</dbReference>
<keyword evidence="4 7" id="KW-0560">Oxidoreductase</keyword>
<evidence type="ECO:0000256" key="4">
    <source>
        <dbReference type="ARBA" id="ARBA00023002"/>
    </source>
</evidence>
<dbReference type="SUPFAM" id="SSF48264">
    <property type="entry name" value="Cytochrome P450"/>
    <property type="match status" value="1"/>
</dbReference>
<dbReference type="Gene3D" id="1.10.630.10">
    <property type="entry name" value="Cytochrome P450"/>
    <property type="match status" value="1"/>
</dbReference>
<dbReference type="PRINTS" id="PR00465">
    <property type="entry name" value="EP450IV"/>
</dbReference>
<dbReference type="PANTHER" id="PTHR24291">
    <property type="entry name" value="CYTOCHROME P450 FAMILY 4"/>
    <property type="match status" value="1"/>
</dbReference>
<comment type="similarity">
    <text evidence="1 7">Belongs to the cytochrome P450 family.</text>
</comment>